<evidence type="ECO:0000313" key="3">
    <source>
        <dbReference type="EMBL" id="PQQ68127.1"/>
    </source>
</evidence>
<dbReference type="Proteomes" id="UP000239720">
    <property type="component" value="Unassembled WGS sequence"/>
</dbReference>
<dbReference type="SUPFAM" id="SSF52096">
    <property type="entry name" value="ClpP/crotonase"/>
    <property type="match status" value="1"/>
</dbReference>
<protein>
    <recommendedName>
        <fullName evidence="2">Tail specific protease domain-containing protein</fullName>
    </recommendedName>
</protein>
<dbReference type="PANTHER" id="PTHR32060:SF30">
    <property type="entry name" value="CARBOXY-TERMINAL PROCESSING PROTEASE CTPA"/>
    <property type="match status" value="1"/>
</dbReference>
<reference evidence="3 4" key="1">
    <citation type="journal article" date="2018" name="Syst. Appl. Microbiol.">
        <title>Characterization and high-quality draft genome sequence of Herbivorax saccincola A7, an anaerobic, alkaliphilic, thermophilic, cellulolytic, and xylanolytic bacterium.</title>
        <authorList>
            <person name="Aikawa S."/>
            <person name="Baramee S."/>
            <person name="Sermsathanaswadi J."/>
            <person name="Thianheng P."/>
            <person name="Tachaapaikoon C."/>
            <person name="Shikata A."/>
            <person name="Waeonukul R."/>
            <person name="Pason P."/>
            <person name="Ratanakhanokchai K."/>
            <person name="Kosugi A."/>
        </authorList>
    </citation>
    <scope>NUCLEOTIDE SEQUENCE [LARGE SCALE GENOMIC DNA]</scope>
    <source>
        <strain evidence="3 4">A7</strain>
    </source>
</reference>
<name>A0A2S8RE98_9FIRM</name>
<evidence type="ECO:0000256" key="1">
    <source>
        <dbReference type="SAM" id="Phobius"/>
    </source>
</evidence>
<dbReference type="GO" id="GO:0004175">
    <property type="term" value="F:endopeptidase activity"/>
    <property type="evidence" value="ECO:0007669"/>
    <property type="project" value="TreeGrafter"/>
</dbReference>
<feature type="transmembrane region" description="Helical" evidence="1">
    <location>
        <begin position="40"/>
        <end position="56"/>
    </location>
</feature>
<feature type="domain" description="Tail specific protease" evidence="2">
    <location>
        <begin position="166"/>
        <end position="344"/>
    </location>
</feature>
<dbReference type="EMBL" id="NEMB01000003">
    <property type="protein sequence ID" value="PQQ68127.1"/>
    <property type="molecule type" value="Genomic_DNA"/>
</dbReference>
<dbReference type="Gene3D" id="3.90.226.10">
    <property type="entry name" value="2-enoyl-CoA Hydratase, Chain A, domain 1"/>
    <property type="match status" value="1"/>
</dbReference>
<sequence>MGEYNMKIKKYKLKKPLNTINAILIVVLGILLVFSRQWSGLVFFAGVFVNCLYYLISNKNSSIKNTVYIVCVVIIAQVALLGFYDFTRNILYANGSYVYKSDVEDIINFFENESLNNSFVEKDEYINMKENLLNKILIKKRDVEDYLNEAKMLSRQNEMYFSYVSGIQYEKKEKDECEENTGSIFEKQGPEVFEYIKLPEFEECNLEVLKDRLEEKKNDILIIDLRGNKGGKRDVLIDIASLFLPKGTEVMTVHGKHQKTTYFSKGGHYNFDKILFLVDKSTASCAEVLALSLKNHYSDKVKVIGSRTVGQGVGKSVNKYQKSGIEVGVVTSTWTVGEKDVNALFDYIENDSGGRKFESEDDYFSAVVTILSEKE</sequence>
<dbReference type="SMART" id="SM00245">
    <property type="entry name" value="TSPc"/>
    <property type="match status" value="1"/>
</dbReference>
<dbReference type="Pfam" id="PF03572">
    <property type="entry name" value="Peptidase_S41"/>
    <property type="match status" value="1"/>
</dbReference>
<evidence type="ECO:0000259" key="2">
    <source>
        <dbReference type="SMART" id="SM00245"/>
    </source>
</evidence>
<organism evidence="3 4">
    <name type="scientific">Acetivibrio saccincola</name>
    <dbReference type="NCBI Taxonomy" id="1677857"/>
    <lineage>
        <taxon>Bacteria</taxon>
        <taxon>Bacillati</taxon>
        <taxon>Bacillota</taxon>
        <taxon>Clostridia</taxon>
        <taxon>Eubacteriales</taxon>
        <taxon>Oscillospiraceae</taxon>
        <taxon>Acetivibrio</taxon>
    </lineage>
</organism>
<gene>
    <name evidence="3" type="ORF">B9R14_16025</name>
</gene>
<dbReference type="InterPro" id="IPR029045">
    <property type="entry name" value="ClpP/crotonase-like_dom_sf"/>
</dbReference>
<feature type="transmembrane region" description="Helical" evidence="1">
    <location>
        <begin position="16"/>
        <end position="34"/>
    </location>
</feature>
<proteinExistence type="predicted"/>
<dbReference type="AlphaFoldDB" id="A0A2S8RE98"/>
<dbReference type="PANTHER" id="PTHR32060">
    <property type="entry name" value="TAIL-SPECIFIC PROTEASE"/>
    <property type="match status" value="1"/>
</dbReference>
<dbReference type="GO" id="GO:0006508">
    <property type="term" value="P:proteolysis"/>
    <property type="evidence" value="ECO:0007669"/>
    <property type="project" value="InterPro"/>
</dbReference>
<dbReference type="GO" id="GO:0030288">
    <property type="term" value="C:outer membrane-bounded periplasmic space"/>
    <property type="evidence" value="ECO:0007669"/>
    <property type="project" value="TreeGrafter"/>
</dbReference>
<dbReference type="GO" id="GO:0008236">
    <property type="term" value="F:serine-type peptidase activity"/>
    <property type="evidence" value="ECO:0007669"/>
    <property type="project" value="InterPro"/>
</dbReference>
<feature type="transmembrane region" description="Helical" evidence="1">
    <location>
        <begin position="68"/>
        <end position="86"/>
    </location>
</feature>
<dbReference type="GO" id="GO:0007165">
    <property type="term" value="P:signal transduction"/>
    <property type="evidence" value="ECO:0007669"/>
    <property type="project" value="TreeGrafter"/>
</dbReference>
<keyword evidence="1" id="KW-0812">Transmembrane</keyword>
<comment type="caution">
    <text evidence="3">The sequence shown here is derived from an EMBL/GenBank/DDBJ whole genome shotgun (WGS) entry which is preliminary data.</text>
</comment>
<accession>A0A2S8RE98</accession>
<keyword evidence="1" id="KW-0472">Membrane</keyword>
<dbReference type="InterPro" id="IPR005151">
    <property type="entry name" value="Tail-specific_protease"/>
</dbReference>
<evidence type="ECO:0000313" key="4">
    <source>
        <dbReference type="Proteomes" id="UP000239720"/>
    </source>
</evidence>
<keyword evidence="1" id="KW-1133">Transmembrane helix</keyword>
<dbReference type="CDD" id="cd06567">
    <property type="entry name" value="Peptidase_S41"/>
    <property type="match status" value="1"/>
</dbReference>